<reference evidence="2" key="2">
    <citation type="submission" date="2023-05" db="EMBL/GenBank/DDBJ databases">
        <authorList>
            <consortium name="Lawrence Berkeley National Laboratory"/>
            <person name="Steindorff A."/>
            <person name="Hensen N."/>
            <person name="Bonometti L."/>
            <person name="Westerberg I."/>
            <person name="Brannstrom I.O."/>
            <person name="Guillou S."/>
            <person name="Cros-Aarteil S."/>
            <person name="Calhoun S."/>
            <person name="Haridas S."/>
            <person name="Kuo A."/>
            <person name="Mondo S."/>
            <person name="Pangilinan J."/>
            <person name="Riley R."/>
            <person name="Labutti K."/>
            <person name="Andreopoulos B."/>
            <person name="Lipzen A."/>
            <person name="Chen C."/>
            <person name="Yanf M."/>
            <person name="Daum C."/>
            <person name="Ng V."/>
            <person name="Clum A."/>
            <person name="Ohm R."/>
            <person name="Martin F."/>
            <person name="Silar P."/>
            <person name="Natvig D."/>
            <person name="Lalanne C."/>
            <person name="Gautier V."/>
            <person name="Ament-Velasquez S.L."/>
            <person name="Kruys A."/>
            <person name="Hutchinson M.I."/>
            <person name="Powell A.J."/>
            <person name="Barry K."/>
            <person name="Miller A.N."/>
            <person name="Grigoriev I.V."/>
            <person name="Debuchy R."/>
            <person name="Gladieux P."/>
            <person name="Thoren M.H."/>
            <person name="Johannesson H."/>
        </authorList>
    </citation>
    <scope>NUCLEOTIDE SEQUENCE</scope>
    <source>
        <strain evidence="2">CBS 315.58</strain>
    </source>
</reference>
<evidence type="ECO:0000256" key="1">
    <source>
        <dbReference type="SAM" id="MobiDB-lite"/>
    </source>
</evidence>
<comment type="caution">
    <text evidence="2">The sequence shown here is derived from an EMBL/GenBank/DDBJ whole genome shotgun (WGS) entry which is preliminary data.</text>
</comment>
<protein>
    <submittedName>
        <fullName evidence="2">Uncharacterized protein</fullName>
    </submittedName>
</protein>
<keyword evidence="3" id="KW-1185">Reference proteome</keyword>
<reference evidence="2" key="1">
    <citation type="journal article" date="2023" name="Mol. Phylogenet. Evol.">
        <title>Genome-scale phylogeny and comparative genomics of the fungal order Sordariales.</title>
        <authorList>
            <person name="Hensen N."/>
            <person name="Bonometti L."/>
            <person name="Westerberg I."/>
            <person name="Brannstrom I.O."/>
            <person name="Guillou S."/>
            <person name="Cros-Aarteil S."/>
            <person name="Calhoun S."/>
            <person name="Haridas S."/>
            <person name="Kuo A."/>
            <person name="Mondo S."/>
            <person name="Pangilinan J."/>
            <person name="Riley R."/>
            <person name="LaButti K."/>
            <person name="Andreopoulos B."/>
            <person name="Lipzen A."/>
            <person name="Chen C."/>
            <person name="Yan M."/>
            <person name="Daum C."/>
            <person name="Ng V."/>
            <person name="Clum A."/>
            <person name="Steindorff A."/>
            <person name="Ohm R.A."/>
            <person name="Martin F."/>
            <person name="Silar P."/>
            <person name="Natvig D.O."/>
            <person name="Lalanne C."/>
            <person name="Gautier V."/>
            <person name="Ament-Velasquez S.L."/>
            <person name="Kruys A."/>
            <person name="Hutchinson M.I."/>
            <person name="Powell A.J."/>
            <person name="Barry K."/>
            <person name="Miller A.N."/>
            <person name="Grigoriev I.V."/>
            <person name="Debuchy R."/>
            <person name="Gladieux P."/>
            <person name="Hiltunen Thoren M."/>
            <person name="Johannesson H."/>
        </authorList>
    </citation>
    <scope>NUCLEOTIDE SEQUENCE</scope>
    <source>
        <strain evidence="2">CBS 315.58</strain>
    </source>
</reference>
<feature type="region of interest" description="Disordered" evidence="1">
    <location>
        <begin position="63"/>
        <end position="88"/>
    </location>
</feature>
<organism evidence="2 3">
    <name type="scientific">Triangularia verruculosa</name>
    <dbReference type="NCBI Taxonomy" id="2587418"/>
    <lineage>
        <taxon>Eukaryota</taxon>
        <taxon>Fungi</taxon>
        <taxon>Dikarya</taxon>
        <taxon>Ascomycota</taxon>
        <taxon>Pezizomycotina</taxon>
        <taxon>Sordariomycetes</taxon>
        <taxon>Sordariomycetidae</taxon>
        <taxon>Sordariales</taxon>
        <taxon>Podosporaceae</taxon>
        <taxon>Triangularia</taxon>
    </lineage>
</organism>
<gene>
    <name evidence="2" type="ORF">QBC40DRAFT_249411</name>
</gene>
<sequence>MPDQALHARLDTHFYRLYQQYMTERDDPQGDRVKTDIPSTDAEKEVKKRELYGLLPAQHHKPANNWRRDLEGGYPVGPSYEATGHIDR</sequence>
<dbReference type="Proteomes" id="UP001303160">
    <property type="component" value="Unassembled WGS sequence"/>
</dbReference>
<evidence type="ECO:0000313" key="2">
    <source>
        <dbReference type="EMBL" id="KAK4205024.1"/>
    </source>
</evidence>
<feature type="compositionally biased region" description="Basic and acidic residues" evidence="1">
    <location>
        <begin position="23"/>
        <end position="45"/>
    </location>
</feature>
<dbReference type="EMBL" id="MU863878">
    <property type="protein sequence ID" value="KAK4205024.1"/>
    <property type="molecule type" value="Genomic_DNA"/>
</dbReference>
<dbReference type="AlphaFoldDB" id="A0AAN6XQK4"/>
<proteinExistence type="predicted"/>
<evidence type="ECO:0000313" key="3">
    <source>
        <dbReference type="Proteomes" id="UP001303160"/>
    </source>
</evidence>
<accession>A0AAN6XQK4</accession>
<name>A0AAN6XQK4_9PEZI</name>
<feature type="region of interest" description="Disordered" evidence="1">
    <location>
        <begin position="22"/>
        <end position="45"/>
    </location>
</feature>